<evidence type="ECO:0000256" key="6">
    <source>
        <dbReference type="ARBA" id="ARBA00023136"/>
    </source>
</evidence>
<dbReference type="AlphaFoldDB" id="A0A1X2G5I0"/>
<dbReference type="PANTHER" id="PTHR13533">
    <property type="entry name" value="N-ACETYLNEURAMINATE 9-O-ACETYLTRANSFERASE"/>
    <property type="match status" value="1"/>
</dbReference>
<feature type="transmembrane region" description="Helical" evidence="9">
    <location>
        <begin position="570"/>
        <end position="588"/>
    </location>
</feature>
<feature type="transmembrane region" description="Helical" evidence="9">
    <location>
        <begin position="243"/>
        <end position="263"/>
    </location>
</feature>
<feature type="transmembrane region" description="Helical" evidence="9">
    <location>
        <begin position="352"/>
        <end position="385"/>
    </location>
</feature>
<evidence type="ECO:0000313" key="11">
    <source>
        <dbReference type="EMBL" id="ORX45543.1"/>
    </source>
</evidence>
<evidence type="ECO:0000256" key="1">
    <source>
        <dbReference type="ARBA" id="ARBA00004141"/>
    </source>
</evidence>
<dbReference type="PANTHER" id="PTHR13533:SF1">
    <property type="entry name" value="N-ACETYLNEURAMINATE 9-O-ACETYLTRANSFERASE"/>
    <property type="match status" value="1"/>
</dbReference>
<gene>
    <name evidence="11" type="ORF">DM01DRAFT_1378104</name>
</gene>
<feature type="transmembrane region" description="Helical" evidence="9">
    <location>
        <begin position="600"/>
        <end position="622"/>
    </location>
</feature>
<evidence type="ECO:0000256" key="3">
    <source>
        <dbReference type="ARBA" id="ARBA00022679"/>
    </source>
</evidence>
<feature type="transmembrane region" description="Helical" evidence="9">
    <location>
        <begin position="536"/>
        <end position="558"/>
    </location>
</feature>
<dbReference type="GO" id="GO:0016740">
    <property type="term" value="F:transferase activity"/>
    <property type="evidence" value="ECO:0007669"/>
    <property type="project" value="UniProtKB-KW"/>
</dbReference>
<evidence type="ECO:0000256" key="9">
    <source>
        <dbReference type="SAM" id="Phobius"/>
    </source>
</evidence>
<dbReference type="GO" id="GO:0016020">
    <property type="term" value="C:membrane"/>
    <property type="evidence" value="ECO:0007669"/>
    <property type="project" value="UniProtKB-SubCell"/>
</dbReference>
<feature type="compositionally biased region" description="Basic and acidic residues" evidence="8">
    <location>
        <begin position="712"/>
        <end position="728"/>
    </location>
</feature>
<protein>
    <submittedName>
        <fullName evidence="11">Cas1p-domain-containing protein</fullName>
    </submittedName>
</protein>
<keyword evidence="7" id="KW-0325">Glycoprotein</keyword>
<feature type="transmembrane region" description="Helical" evidence="9">
    <location>
        <begin position="315"/>
        <end position="332"/>
    </location>
</feature>
<dbReference type="OrthoDB" id="1932925at2759"/>
<keyword evidence="5 9" id="KW-1133">Transmembrane helix</keyword>
<dbReference type="EMBL" id="MCGT01000042">
    <property type="protein sequence ID" value="ORX45543.1"/>
    <property type="molecule type" value="Genomic_DNA"/>
</dbReference>
<evidence type="ECO:0000256" key="8">
    <source>
        <dbReference type="SAM" id="MobiDB-lite"/>
    </source>
</evidence>
<keyword evidence="6 9" id="KW-0472">Membrane</keyword>
<comment type="subcellular location">
    <subcellularLocation>
        <location evidence="1">Membrane</location>
        <topology evidence="1">Multi-pass membrane protein</topology>
    </subcellularLocation>
</comment>
<dbReference type="Pfam" id="PF07779">
    <property type="entry name" value="Cas1_AcylT"/>
    <property type="match status" value="1"/>
</dbReference>
<accession>A0A1X2G5I0</accession>
<feature type="transmembrane region" description="Helical" evidence="9">
    <location>
        <begin position="461"/>
        <end position="482"/>
    </location>
</feature>
<dbReference type="GO" id="GO:0005975">
    <property type="term" value="P:carbohydrate metabolic process"/>
    <property type="evidence" value="ECO:0007669"/>
    <property type="project" value="UniProtKB-ARBA"/>
</dbReference>
<feature type="region of interest" description="Disordered" evidence="8">
    <location>
        <begin position="708"/>
        <end position="728"/>
    </location>
</feature>
<keyword evidence="12" id="KW-1185">Reference proteome</keyword>
<evidence type="ECO:0000313" key="12">
    <source>
        <dbReference type="Proteomes" id="UP000242146"/>
    </source>
</evidence>
<feature type="transmembrane region" description="Helical" evidence="9">
    <location>
        <begin position="406"/>
        <end position="424"/>
    </location>
</feature>
<dbReference type="Proteomes" id="UP000242146">
    <property type="component" value="Unassembled WGS sequence"/>
</dbReference>
<sequence>MVHNYQPLEISSCLNHSRVLYIGDSIMREQFYSMNRLTHAFDIKGPLHVDRKYKSEEFGMLYEFWWDPYINQTRTLDLLSGNDTTGDPPSLLVIGSGIWYTRRLSEDVYLEQWKTAVDRVFDGVEANPRMADTVMLSPVELPQFNLLNPVRQKLITIDKITTMNNYLKQRADRVKPQVPFAVAFTWNAIATSTLNQTEDGLHFNTNVTLPQAQMALNFRCNQLLPKHYPINTTCCIHYPVPQWYQLVFFLFFLIWIPLGFGLLQSSSSWCQRYIPSDEKVLTANFIMGLGVLYMYIGDRTQLFAKMHKQFDADTFCLQMLLMVVAGVVSLRYQSDVDDLGLLNRGQTDEWKGWMQLVILIYHFTGASGTAGIYNAVRSLVAAYLFQTGYGHFYFFYKKKDFGIKRVLNVLVRLNLLTFILMYVMNTDYLSYYFTPLVSFWFLVIWLVMFVGHDLNEHGWFLLAKMAIACVLTTLLIHLPGVLELLFDVLAFVGNIHWQAAEWRFRLSLDAFVVYVGMLFAWATIAYKDQKWGEKVFFRWAHYCYLPLGALVLAWYFWFELQQPSKAVYNQYHPFVSWIPILAYIGLRNGSVYLRNINSRLFMWVGKCSLETFIGQFHMWLAADTKGLLVVVPPDLVERLSSGSGWWLNWALSSLIFLYICHYLAQATNTLTAWIVGLWTYQPDNGSSVNSTGSSTNHPDNYLAVPLLPTHHNSPDEEKQPDEKEDDTRLLAEEDEDSLSLEEEMELWQQPPPSTFQRIVNFIRYDPRIKTFVFFIGMLALNHFC</sequence>
<evidence type="ECO:0000256" key="4">
    <source>
        <dbReference type="ARBA" id="ARBA00022692"/>
    </source>
</evidence>
<feature type="domain" description="Cas1p 10 TM acyl transferase" evidence="10">
    <location>
        <begin position="229"/>
        <end position="676"/>
    </location>
</feature>
<organism evidence="11 12">
    <name type="scientific">Hesseltinella vesiculosa</name>
    <dbReference type="NCBI Taxonomy" id="101127"/>
    <lineage>
        <taxon>Eukaryota</taxon>
        <taxon>Fungi</taxon>
        <taxon>Fungi incertae sedis</taxon>
        <taxon>Mucoromycota</taxon>
        <taxon>Mucoromycotina</taxon>
        <taxon>Mucoromycetes</taxon>
        <taxon>Mucorales</taxon>
        <taxon>Cunninghamellaceae</taxon>
        <taxon>Hesseltinella</taxon>
    </lineage>
</organism>
<comment type="similarity">
    <text evidence="2">Belongs to the PC-esterase family. CASD1 subfamily.</text>
</comment>
<keyword evidence="3" id="KW-0808">Transferase</keyword>
<evidence type="ECO:0000256" key="2">
    <source>
        <dbReference type="ARBA" id="ARBA00010666"/>
    </source>
</evidence>
<feature type="transmembrane region" description="Helical" evidence="9">
    <location>
        <begin position="430"/>
        <end position="449"/>
    </location>
</feature>
<dbReference type="GO" id="GO:0005794">
    <property type="term" value="C:Golgi apparatus"/>
    <property type="evidence" value="ECO:0007669"/>
    <property type="project" value="UniProtKB-ARBA"/>
</dbReference>
<keyword evidence="4 9" id="KW-0812">Transmembrane</keyword>
<evidence type="ECO:0000256" key="5">
    <source>
        <dbReference type="ARBA" id="ARBA00022989"/>
    </source>
</evidence>
<dbReference type="InterPro" id="IPR012419">
    <property type="entry name" value="Cas1_AcylTrans_dom"/>
</dbReference>
<evidence type="ECO:0000256" key="7">
    <source>
        <dbReference type="ARBA" id="ARBA00023180"/>
    </source>
</evidence>
<feature type="transmembrane region" description="Helical" evidence="9">
    <location>
        <begin position="642"/>
        <end position="664"/>
    </location>
</feature>
<comment type="caution">
    <text evidence="11">The sequence shown here is derived from an EMBL/GenBank/DDBJ whole genome shotgun (WGS) entry which is preliminary data.</text>
</comment>
<reference evidence="11 12" key="1">
    <citation type="submission" date="2016-07" db="EMBL/GenBank/DDBJ databases">
        <title>Pervasive Adenine N6-methylation of Active Genes in Fungi.</title>
        <authorList>
            <consortium name="DOE Joint Genome Institute"/>
            <person name="Mondo S.J."/>
            <person name="Dannebaum R.O."/>
            <person name="Kuo R.C."/>
            <person name="Labutti K."/>
            <person name="Haridas S."/>
            <person name="Kuo A."/>
            <person name="Salamov A."/>
            <person name="Ahrendt S.R."/>
            <person name="Lipzen A."/>
            <person name="Sullivan W."/>
            <person name="Andreopoulos W.B."/>
            <person name="Clum A."/>
            <person name="Lindquist E."/>
            <person name="Daum C."/>
            <person name="Ramamoorthy G.K."/>
            <person name="Gryganskyi A."/>
            <person name="Culley D."/>
            <person name="Magnuson J.K."/>
            <person name="James T.Y."/>
            <person name="O'Malley M.A."/>
            <person name="Stajich J.E."/>
            <person name="Spatafora J.W."/>
            <person name="Visel A."/>
            <person name="Grigoriev I.V."/>
        </authorList>
    </citation>
    <scope>NUCLEOTIDE SEQUENCE [LARGE SCALE GENOMIC DNA]</scope>
    <source>
        <strain evidence="11 12">NRRL 3301</strain>
    </source>
</reference>
<feature type="transmembrane region" description="Helical" evidence="9">
    <location>
        <begin position="502"/>
        <end position="524"/>
    </location>
</feature>
<proteinExistence type="inferred from homology"/>
<evidence type="ECO:0000259" key="10">
    <source>
        <dbReference type="Pfam" id="PF07779"/>
    </source>
</evidence>
<name>A0A1X2G5I0_9FUNG</name>